<evidence type="ECO:0000313" key="2">
    <source>
        <dbReference type="Proteomes" id="UP000595610"/>
    </source>
</evidence>
<gene>
    <name evidence="1" type="ORF">I6I06_05255</name>
</gene>
<reference evidence="1 2" key="1">
    <citation type="submission" date="2020-12" db="EMBL/GenBank/DDBJ databases">
        <title>FDA dAtabase for Regulatory Grade micrObial Sequences (FDA-ARGOS): Supporting development and validation of Infectious Disease Dx tests.</title>
        <authorList>
            <person name="Nelson B."/>
            <person name="Plummer A."/>
            <person name="Tallon L."/>
            <person name="Sadzewicz L."/>
            <person name="Zhao X."/>
            <person name="Boylan J."/>
            <person name="Ott S."/>
            <person name="Bowen H."/>
            <person name="Vavikolanu K."/>
            <person name="Mehta A."/>
            <person name="Aluvathingal J."/>
            <person name="Nadendla S."/>
            <person name="Myers T."/>
            <person name="Yan Y."/>
            <person name="Sichtig H."/>
        </authorList>
    </citation>
    <scope>NUCLEOTIDE SEQUENCE [LARGE SCALE GENOMIC DNA]</scope>
    <source>
        <strain evidence="1 2">FDAARGOS_1049</strain>
    </source>
</reference>
<name>A0A7T4N438_9BURK</name>
<proteinExistence type="predicted"/>
<accession>A0A7T4N438</accession>
<dbReference type="KEGG" id="pgis:I6I06_05255"/>
<dbReference type="EMBL" id="CP066075">
    <property type="protein sequence ID" value="QQC64884.1"/>
    <property type="molecule type" value="Genomic_DNA"/>
</dbReference>
<dbReference type="AlphaFoldDB" id="A0A7T4N438"/>
<protein>
    <submittedName>
        <fullName evidence="1">Uncharacterized protein</fullName>
    </submittedName>
</protein>
<keyword evidence="2" id="KW-1185">Reference proteome</keyword>
<evidence type="ECO:0000313" key="1">
    <source>
        <dbReference type="EMBL" id="QQC64884.1"/>
    </source>
</evidence>
<dbReference type="RefSeq" id="WP_042323945.1">
    <property type="nucleotide sequence ID" value="NZ_CP066075.1"/>
</dbReference>
<dbReference type="Proteomes" id="UP000595610">
    <property type="component" value="Chromosome 1"/>
</dbReference>
<sequence>MALSPATRPGSAVATSGDYADLKDTPAIPPAPVNADWNATSGLAQILNKPSSFAASLPTLTIELGNSNQANSGCGIDHGNWYGLDFNIGVSASNGFKYSVASDGSLLLGATGLYLVCGSAKMIPLASDTYQMPAQITAATGQQYTFPGVYQYAVQNYPAPPLSTLATGGSLGTLALFGAIGDWQAGMSTWLGFSKVPGTQNQNPLHLQGYLSYIKIG</sequence>
<organism evidence="1 2">
    <name type="scientific">Paraburkholderia ginsengisoli</name>
    <dbReference type="NCBI Taxonomy" id="311231"/>
    <lineage>
        <taxon>Bacteria</taxon>
        <taxon>Pseudomonadati</taxon>
        <taxon>Pseudomonadota</taxon>
        <taxon>Betaproteobacteria</taxon>
        <taxon>Burkholderiales</taxon>
        <taxon>Burkholderiaceae</taxon>
        <taxon>Paraburkholderia</taxon>
    </lineage>
</organism>